<dbReference type="FunCoup" id="J3NUV6">
    <property type="interactions" value="89"/>
</dbReference>
<keyword evidence="5 6" id="KW-0472">Membrane</keyword>
<evidence type="ECO:0000256" key="6">
    <source>
        <dbReference type="SAM" id="Phobius"/>
    </source>
</evidence>
<protein>
    <submittedName>
        <fullName evidence="7 8">Uncharacterized protein</fullName>
    </submittedName>
</protein>
<gene>
    <name evidence="8" type="primary">20345520</name>
    <name evidence="7" type="ORF">GGTG_05062</name>
</gene>
<dbReference type="Pfam" id="PF01036">
    <property type="entry name" value="Bac_rhodopsin"/>
    <property type="match status" value="1"/>
</dbReference>
<dbReference type="GO" id="GO:0005783">
    <property type="term" value="C:endoplasmic reticulum"/>
    <property type="evidence" value="ECO:0007669"/>
    <property type="project" value="TreeGrafter"/>
</dbReference>
<evidence type="ECO:0000256" key="4">
    <source>
        <dbReference type="ARBA" id="ARBA00022989"/>
    </source>
</evidence>
<keyword evidence="9" id="KW-1185">Reference proteome</keyword>
<dbReference type="RefSeq" id="XP_009221125.1">
    <property type="nucleotide sequence ID" value="XM_009222861.1"/>
</dbReference>
<comment type="similarity">
    <text evidence="2">Belongs to the archaeal/bacterial/fungal opsin family.</text>
</comment>
<feature type="transmembrane region" description="Helical" evidence="6">
    <location>
        <begin position="118"/>
        <end position="148"/>
    </location>
</feature>
<dbReference type="GO" id="GO:0005886">
    <property type="term" value="C:plasma membrane"/>
    <property type="evidence" value="ECO:0007669"/>
    <property type="project" value="TreeGrafter"/>
</dbReference>
<dbReference type="CDD" id="cd15239">
    <property type="entry name" value="7tm_YRO2_fungal-like"/>
    <property type="match status" value="1"/>
</dbReference>
<reference evidence="7" key="2">
    <citation type="submission" date="2010-07" db="EMBL/GenBank/DDBJ databases">
        <authorList>
            <consortium name="The Broad Institute Genome Sequencing Platform"/>
            <consortium name="Broad Institute Genome Sequencing Center for Infectious Disease"/>
            <person name="Ma L.-J."/>
            <person name="Dead R."/>
            <person name="Young S."/>
            <person name="Zeng Q."/>
            <person name="Koehrsen M."/>
            <person name="Alvarado L."/>
            <person name="Berlin A."/>
            <person name="Chapman S.B."/>
            <person name="Chen Z."/>
            <person name="Freedman E."/>
            <person name="Gellesch M."/>
            <person name="Goldberg J."/>
            <person name="Griggs A."/>
            <person name="Gujja S."/>
            <person name="Heilman E.R."/>
            <person name="Heiman D."/>
            <person name="Hepburn T."/>
            <person name="Howarth C."/>
            <person name="Jen D."/>
            <person name="Larson L."/>
            <person name="Mehta T."/>
            <person name="Neiman D."/>
            <person name="Pearson M."/>
            <person name="Roberts A."/>
            <person name="Saif S."/>
            <person name="Shea T."/>
            <person name="Shenoy N."/>
            <person name="Sisk P."/>
            <person name="Stolte C."/>
            <person name="Sykes S."/>
            <person name="Walk T."/>
            <person name="White J."/>
            <person name="Yandava C."/>
            <person name="Haas B."/>
            <person name="Nusbaum C."/>
            <person name="Birren B."/>
        </authorList>
    </citation>
    <scope>NUCLEOTIDE SEQUENCE</scope>
    <source>
        <strain evidence="7">R3-111a-1</strain>
    </source>
</reference>
<feature type="transmembrane region" description="Helical" evidence="6">
    <location>
        <begin position="31"/>
        <end position="49"/>
    </location>
</feature>
<dbReference type="InterPro" id="IPR001425">
    <property type="entry name" value="Arc/bac/fun_rhodopsins"/>
</dbReference>
<dbReference type="PANTHER" id="PTHR28286:SF1">
    <property type="entry name" value="30 KDA HEAT SHOCK PROTEIN-RELATED"/>
    <property type="match status" value="1"/>
</dbReference>
<feature type="transmembrane region" description="Helical" evidence="6">
    <location>
        <begin position="160"/>
        <end position="185"/>
    </location>
</feature>
<dbReference type="SMART" id="SM01021">
    <property type="entry name" value="Bac_rhodopsin"/>
    <property type="match status" value="1"/>
</dbReference>
<reference evidence="9" key="1">
    <citation type="submission" date="2010-07" db="EMBL/GenBank/DDBJ databases">
        <title>The genome sequence of Gaeumannomyces graminis var. tritici strain R3-111a-1.</title>
        <authorList>
            <consortium name="The Broad Institute Genome Sequencing Platform"/>
            <person name="Ma L.-J."/>
            <person name="Dead R."/>
            <person name="Young S."/>
            <person name="Zeng Q."/>
            <person name="Koehrsen M."/>
            <person name="Alvarado L."/>
            <person name="Berlin A."/>
            <person name="Chapman S.B."/>
            <person name="Chen Z."/>
            <person name="Freedman E."/>
            <person name="Gellesch M."/>
            <person name="Goldberg J."/>
            <person name="Griggs A."/>
            <person name="Gujja S."/>
            <person name="Heilman E.R."/>
            <person name="Heiman D."/>
            <person name="Hepburn T."/>
            <person name="Howarth C."/>
            <person name="Jen D."/>
            <person name="Larson L."/>
            <person name="Mehta T."/>
            <person name="Neiman D."/>
            <person name="Pearson M."/>
            <person name="Roberts A."/>
            <person name="Saif S."/>
            <person name="Shea T."/>
            <person name="Shenoy N."/>
            <person name="Sisk P."/>
            <person name="Stolte C."/>
            <person name="Sykes S."/>
            <person name="Walk T."/>
            <person name="White J."/>
            <person name="Yandava C."/>
            <person name="Haas B."/>
            <person name="Nusbaum C."/>
            <person name="Birren B."/>
        </authorList>
    </citation>
    <scope>NUCLEOTIDE SEQUENCE [LARGE SCALE GENOMIC DNA]</scope>
    <source>
        <strain evidence="9">R3-111a-1</strain>
    </source>
</reference>
<evidence type="ECO:0000313" key="7">
    <source>
        <dbReference type="EMBL" id="EJT79980.1"/>
    </source>
</evidence>
<dbReference type="AlphaFoldDB" id="J3NUV6"/>
<proteinExistence type="inferred from homology"/>
<dbReference type="STRING" id="644352.J3NUV6"/>
<organism evidence="7">
    <name type="scientific">Gaeumannomyces tritici (strain R3-111a-1)</name>
    <name type="common">Wheat and barley take-all root rot fungus</name>
    <name type="synonym">Gaeumannomyces graminis var. tritici</name>
    <dbReference type="NCBI Taxonomy" id="644352"/>
    <lineage>
        <taxon>Eukaryota</taxon>
        <taxon>Fungi</taxon>
        <taxon>Dikarya</taxon>
        <taxon>Ascomycota</taxon>
        <taxon>Pezizomycotina</taxon>
        <taxon>Sordariomycetes</taxon>
        <taxon>Sordariomycetidae</taxon>
        <taxon>Magnaporthales</taxon>
        <taxon>Magnaporthaceae</taxon>
        <taxon>Gaeumannomyces</taxon>
    </lineage>
</organism>
<feature type="transmembrane region" description="Helical" evidence="6">
    <location>
        <begin position="86"/>
        <end position="106"/>
    </location>
</feature>
<dbReference type="EMBL" id="GL385396">
    <property type="protein sequence ID" value="EJT79980.1"/>
    <property type="molecule type" value="Genomic_DNA"/>
</dbReference>
<evidence type="ECO:0000256" key="2">
    <source>
        <dbReference type="ARBA" id="ARBA00008130"/>
    </source>
</evidence>
<dbReference type="eggNOG" id="ENOG502QQVQ">
    <property type="taxonomic scope" value="Eukaryota"/>
</dbReference>
<dbReference type="OrthoDB" id="10261467at2759"/>
<dbReference type="PRINTS" id="PR00251">
    <property type="entry name" value="BACTRLOPSIN"/>
</dbReference>
<reference evidence="8" key="4">
    <citation type="journal article" date="2015" name="G3 (Bethesda)">
        <title>Genome sequences of three phytopathogenic species of the Magnaporthaceae family of fungi.</title>
        <authorList>
            <person name="Okagaki L.H."/>
            <person name="Nunes C.C."/>
            <person name="Sailsbery J."/>
            <person name="Clay B."/>
            <person name="Brown D."/>
            <person name="John T."/>
            <person name="Oh Y."/>
            <person name="Young N."/>
            <person name="Fitzgerald M."/>
            <person name="Haas B.J."/>
            <person name="Zeng Q."/>
            <person name="Young S."/>
            <person name="Adiconis X."/>
            <person name="Fan L."/>
            <person name="Levin J.Z."/>
            <person name="Mitchell T.K."/>
            <person name="Okubara P.A."/>
            <person name="Farman M.L."/>
            <person name="Kohn L.M."/>
            <person name="Birren B."/>
            <person name="Ma L.-J."/>
            <person name="Dean R.A."/>
        </authorList>
    </citation>
    <scope>NUCLEOTIDE SEQUENCE</scope>
    <source>
        <strain evidence="8">R3-111a-1</strain>
    </source>
</reference>
<dbReference type="Proteomes" id="UP000006039">
    <property type="component" value="Unassembled WGS sequence"/>
</dbReference>
<dbReference type="PANTHER" id="PTHR28286">
    <property type="match status" value="1"/>
</dbReference>
<dbReference type="GeneID" id="20345520"/>
<dbReference type="HOGENOM" id="CLU_054785_2_1_1"/>
<evidence type="ECO:0000256" key="3">
    <source>
        <dbReference type="ARBA" id="ARBA00022692"/>
    </source>
</evidence>
<evidence type="ECO:0000256" key="1">
    <source>
        <dbReference type="ARBA" id="ARBA00004141"/>
    </source>
</evidence>
<evidence type="ECO:0000313" key="9">
    <source>
        <dbReference type="Proteomes" id="UP000006039"/>
    </source>
</evidence>
<dbReference type="InterPro" id="IPR043476">
    <property type="entry name" value="Yro2-like_7TM"/>
</dbReference>
<evidence type="ECO:0000256" key="5">
    <source>
        <dbReference type="ARBA" id="ARBA00023136"/>
    </source>
</evidence>
<evidence type="ECO:0000313" key="8">
    <source>
        <dbReference type="EnsemblFungi" id="EJT79980"/>
    </source>
</evidence>
<dbReference type="EnsemblFungi" id="EJT79980">
    <property type="protein sequence ID" value="EJT79980"/>
    <property type="gene ID" value="GGTG_05062"/>
</dbReference>
<comment type="subcellular location">
    <subcellularLocation>
        <location evidence="1">Membrane</location>
        <topology evidence="1">Multi-pass membrane protein</topology>
    </subcellularLocation>
</comment>
<keyword evidence="3 6" id="KW-0812">Transmembrane</keyword>
<sequence length="264" mass="27534">MDMACFSAVMAVSALAFTGLSVTKPTAHRVFHQTAALFCFVAAIGYWIMGSGLGDIPTVVEFARPDSAMVSGAGPGGTRQIFYVRYINWAVLSPLVVLALLLSSGAPLSLTTMLATEIYVVTLLVGALTATSYKFGYLAFGIAAQWFVLYQLLMPGRQHAAAVGGSVSSTYLTAALLTVVVWIFYPIAWGLCEGGNILHPDSEAIFYGILDIFAKPVVGFILVLGHRNIDFASLGFASQKPGPVGEKTTVAAPAGGVSNGGGAA</sequence>
<reference evidence="8" key="5">
    <citation type="submission" date="2018-04" db="UniProtKB">
        <authorList>
            <consortium name="EnsemblFungi"/>
        </authorList>
    </citation>
    <scope>IDENTIFICATION</scope>
    <source>
        <strain evidence="8">R3-111a-1</strain>
    </source>
</reference>
<keyword evidence="4 6" id="KW-1133">Transmembrane helix</keyword>
<accession>J3NUV6</accession>
<dbReference type="VEuPathDB" id="FungiDB:GGTG_05062"/>
<reference evidence="7" key="3">
    <citation type="submission" date="2010-09" db="EMBL/GenBank/DDBJ databases">
        <title>Annotation of Gaeumannomyces graminis var. tritici R3-111a-1.</title>
        <authorList>
            <consortium name="The Broad Institute Genome Sequencing Platform"/>
            <person name="Ma L.-J."/>
            <person name="Dead R."/>
            <person name="Young S.K."/>
            <person name="Zeng Q."/>
            <person name="Gargeya S."/>
            <person name="Fitzgerald M."/>
            <person name="Haas B."/>
            <person name="Abouelleil A."/>
            <person name="Alvarado L."/>
            <person name="Arachchi H.M."/>
            <person name="Berlin A."/>
            <person name="Brown A."/>
            <person name="Chapman S.B."/>
            <person name="Chen Z."/>
            <person name="Dunbar C."/>
            <person name="Freedman E."/>
            <person name="Gearin G."/>
            <person name="Gellesch M."/>
            <person name="Goldberg J."/>
            <person name="Griggs A."/>
            <person name="Gujja S."/>
            <person name="Heiman D."/>
            <person name="Howarth C."/>
            <person name="Larson L."/>
            <person name="Lui A."/>
            <person name="MacDonald P.J.P."/>
            <person name="Mehta T."/>
            <person name="Montmayeur A."/>
            <person name="Murphy C."/>
            <person name="Neiman D."/>
            <person name="Pearson M."/>
            <person name="Priest M."/>
            <person name="Roberts A."/>
            <person name="Saif S."/>
            <person name="Shea T."/>
            <person name="Shenoy N."/>
            <person name="Sisk P."/>
            <person name="Stolte C."/>
            <person name="Sykes S."/>
            <person name="Yandava C."/>
            <person name="Wortman J."/>
            <person name="Nusbaum C."/>
            <person name="Birren B."/>
        </authorList>
    </citation>
    <scope>NUCLEOTIDE SEQUENCE</scope>
    <source>
        <strain evidence="7">R3-111a-1</strain>
    </source>
</reference>
<dbReference type="SUPFAM" id="SSF81321">
    <property type="entry name" value="Family A G protein-coupled receptor-like"/>
    <property type="match status" value="1"/>
</dbReference>
<feature type="transmembrane region" description="Helical" evidence="6">
    <location>
        <begin position="205"/>
        <end position="224"/>
    </location>
</feature>
<name>J3NUV6_GAET3</name>
<dbReference type="Gene3D" id="1.20.1070.10">
    <property type="entry name" value="Rhodopsin 7-helix transmembrane proteins"/>
    <property type="match status" value="1"/>
</dbReference>